<reference evidence="2" key="1">
    <citation type="journal article" date="2014" name="Front. Microbiol.">
        <title>High frequency of phylogenetically diverse reductive dehalogenase-homologous genes in deep subseafloor sedimentary metagenomes.</title>
        <authorList>
            <person name="Kawai M."/>
            <person name="Futagami T."/>
            <person name="Toyoda A."/>
            <person name="Takaki Y."/>
            <person name="Nishi S."/>
            <person name="Hori S."/>
            <person name="Arai W."/>
            <person name="Tsubouchi T."/>
            <person name="Morono Y."/>
            <person name="Uchiyama I."/>
            <person name="Ito T."/>
            <person name="Fujiyama A."/>
            <person name="Inagaki F."/>
            <person name="Takami H."/>
        </authorList>
    </citation>
    <scope>NUCLEOTIDE SEQUENCE</scope>
    <source>
        <strain evidence="2">Expedition CK06-06</strain>
    </source>
</reference>
<proteinExistence type="predicted"/>
<feature type="non-terminal residue" evidence="2">
    <location>
        <position position="1"/>
    </location>
</feature>
<dbReference type="Pfam" id="PF02559">
    <property type="entry name" value="CarD_TRCF_RID"/>
    <property type="match status" value="1"/>
</dbReference>
<comment type="caution">
    <text evidence="2">The sequence shown here is derived from an EMBL/GenBank/DDBJ whole genome shotgun (WGS) entry which is preliminary data.</text>
</comment>
<dbReference type="InterPro" id="IPR036101">
    <property type="entry name" value="CarD-like/TRCF_RID_sf"/>
</dbReference>
<evidence type="ECO:0000313" key="2">
    <source>
        <dbReference type="EMBL" id="GAI63677.1"/>
    </source>
</evidence>
<dbReference type="SUPFAM" id="SSF141259">
    <property type="entry name" value="CarD-like"/>
    <property type="match status" value="1"/>
</dbReference>
<dbReference type="SMART" id="SM01058">
    <property type="entry name" value="CarD_TRCF"/>
    <property type="match status" value="1"/>
</dbReference>
<name>X1Q598_9ZZZZ</name>
<dbReference type="InterPro" id="IPR003711">
    <property type="entry name" value="CarD-like/TRCF_RID"/>
</dbReference>
<accession>X1Q598</accession>
<dbReference type="EMBL" id="BARV01043492">
    <property type="protein sequence ID" value="GAI63677.1"/>
    <property type="molecule type" value="Genomic_DNA"/>
</dbReference>
<feature type="non-terminal residue" evidence="2">
    <location>
        <position position="109"/>
    </location>
</feature>
<protein>
    <recommendedName>
        <fullName evidence="1">CarD-like/TRCF RNAP-interacting domain-containing protein</fullName>
    </recommendedName>
</protein>
<feature type="domain" description="CarD-like/TRCF RNAP-interacting" evidence="1">
    <location>
        <begin position="42"/>
        <end position="108"/>
    </location>
</feature>
<dbReference type="Gene3D" id="2.40.10.170">
    <property type="match status" value="1"/>
</dbReference>
<sequence>FVGGWVVEGILTLLTDAELFGFVKQARQAKKMPLRRRWLFPQLMPGDYVVHVDHGVARFGGLIKMSDNGIEREYLILEYAGNDRLYVPTEHIERVSRYVGGVASPSLSR</sequence>
<evidence type="ECO:0000259" key="1">
    <source>
        <dbReference type="SMART" id="SM01058"/>
    </source>
</evidence>
<dbReference type="AlphaFoldDB" id="X1Q598"/>
<organism evidence="2">
    <name type="scientific">marine sediment metagenome</name>
    <dbReference type="NCBI Taxonomy" id="412755"/>
    <lineage>
        <taxon>unclassified sequences</taxon>
        <taxon>metagenomes</taxon>
        <taxon>ecological metagenomes</taxon>
    </lineage>
</organism>
<gene>
    <name evidence="2" type="ORF">S06H3_64896</name>
</gene>